<evidence type="ECO:0000313" key="1">
    <source>
        <dbReference type="EMBL" id="BCJ86668.1"/>
    </source>
</evidence>
<dbReference type="EMBL" id="AP023366">
    <property type="protein sequence ID" value="BCJ86668.1"/>
    <property type="molecule type" value="Genomic_DNA"/>
</dbReference>
<dbReference type="KEGG" id="eff:skT53_16530"/>
<gene>
    <name evidence="1" type="ORF">skT53_16530</name>
</gene>
<protein>
    <submittedName>
        <fullName evidence="1">Uncharacterized protein</fullName>
    </submittedName>
</protein>
<dbReference type="AlphaFoldDB" id="A0A7I8D947"/>
<dbReference type="RefSeq" id="WP_200760649.1">
    <property type="nucleotide sequence ID" value="NZ_AP023366.1"/>
</dbReference>
<evidence type="ECO:0000313" key="2">
    <source>
        <dbReference type="Proteomes" id="UP000593802"/>
    </source>
</evidence>
<reference evidence="1" key="1">
    <citation type="submission" date="2020-08" db="EMBL/GenBank/DDBJ databases">
        <title>Complete Genome Sequence of Effusibacillus dendaii Strain skT53, Isolated from Farmland soil.</title>
        <authorList>
            <person name="Konishi T."/>
            <person name="Kawasaki H."/>
        </authorList>
    </citation>
    <scope>NUCLEOTIDE SEQUENCE [LARGE SCALE GENOMIC DNA]</scope>
    <source>
        <strain evidence="1">SkT53</strain>
    </source>
</reference>
<proteinExistence type="predicted"/>
<accession>A0A7I8D947</accession>
<dbReference type="Proteomes" id="UP000593802">
    <property type="component" value="Chromosome"/>
</dbReference>
<name>A0A7I8D947_9BACL</name>
<organism evidence="1 2">
    <name type="scientific">Effusibacillus dendaii</name>
    <dbReference type="NCBI Taxonomy" id="2743772"/>
    <lineage>
        <taxon>Bacteria</taxon>
        <taxon>Bacillati</taxon>
        <taxon>Bacillota</taxon>
        <taxon>Bacilli</taxon>
        <taxon>Bacillales</taxon>
        <taxon>Alicyclobacillaceae</taxon>
        <taxon>Effusibacillus</taxon>
    </lineage>
</organism>
<keyword evidence="2" id="KW-1185">Reference proteome</keyword>
<sequence>MPLLRDRPKITQVQGMKVTLILLSGVLQVGDTRLVEPFYQSFTAGGSRGAASFITRARHIHSATRLHYNNQTDHQISDDNLLNDQWYDQILKEIEEESKNGRPD</sequence>